<evidence type="ECO:0000313" key="2">
    <source>
        <dbReference type="EMBL" id="TQL85973.1"/>
    </source>
</evidence>
<name>A0A543BME7_9MICO</name>
<dbReference type="InterPro" id="IPR041413">
    <property type="entry name" value="MLTR_LBD"/>
</dbReference>
<dbReference type="Gene3D" id="3.30.450.180">
    <property type="match status" value="1"/>
</dbReference>
<dbReference type="SMART" id="SM00530">
    <property type="entry name" value="HTH_XRE"/>
    <property type="match status" value="1"/>
</dbReference>
<keyword evidence="3" id="KW-1185">Reference proteome</keyword>
<dbReference type="RefSeq" id="WP_141871876.1">
    <property type="nucleotide sequence ID" value="NZ_VFOX01000001.1"/>
</dbReference>
<feature type="domain" description="HTH cro/C1-type" evidence="1">
    <location>
        <begin position="34"/>
        <end position="81"/>
    </location>
</feature>
<dbReference type="PANTHER" id="PTHR35010:SF2">
    <property type="entry name" value="BLL4672 PROTEIN"/>
    <property type="match status" value="1"/>
</dbReference>
<sequence length="278" mass="30644">MDRDALAGFLLRRREALSPSDVGLSAGARRRTVGLRREEVAQLAAMSTDYYTRLEQRRGPQPSAQILASLARALRLTPDERDYLYRVCGHSAPDRAGATDYVRPGILRVLDRLHDTPAFVVSVLDEVLVQNDAARALLGDASGLTGLDRSGIYRWFAHPEQERRRYPEEDHPRQSRALVASLRAAHGVLGARSRAGDIAAELAARSAEFAELWSVHEVARRFEQHKVLIHPELGAIEVDCQALFTEDESQALIVLTAAPGSEAASKLELLRVIGTQVV</sequence>
<dbReference type="PANTHER" id="PTHR35010">
    <property type="entry name" value="BLL4672 PROTEIN-RELATED"/>
    <property type="match status" value="1"/>
</dbReference>
<organism evidence="2 3">
    <name type="scientific">Microbacterium saperdae</name>
    <dbReference type="NCBI Taxonomy" id="69368"/>
    <lineage>
        <taxon>Bacteria</taxon>
        <taxon>Bacillati</taxon>
        <taxon>Actinomycetota</taxon>
        <taxon>Actinomycetes</taxon>
        <taxon>Micrococcales</taxon>
        <taxon>Microbacteriaceae</taxon>
        <taxon>Microbacterium</taxon>
    </lineage>
</organism>
<dbReference type="Pfam" id="PF13560">
    <property type="entry name" value="HTH_31"/>
    <property type="match status" value="1"/>
</dbReference>
<dbReference type="GO" id="GO:0003677">
    <property type="term" value="F:DNA binding"/>
    <property type="evidence" value="ECO:0007669"/>
    <property type="project" value="InterPro"/>
</dbReference>
<dbReference type="Pfam" id="PF17765">
    <property type="entry name" value="MLTR_LBD"/>
    <property type="match status" value="1"/>
</dbReference>
<evidence type="ECO:0000313" key="3">
    <source>
        <dbReference type="Proteomes" id="UP000317209"/>
    </source>
</evidence>
<proteinExistence type="predicted"/>
<dbReference type="Proteomes" id="UP000317209">
    <property type="component" value="Unassembled WGS sequence"/>
</dbReference>
<dbReference type="AlphaFoldDB" id="A0A543BME7"/>
<gene>
    <name evidence="2" type="ORF">FB560_1610</name>
</gene>
<dbReference type="OrthoDB" id="3518652at2"/>
<comment type="caution">
    <text evidence="2">The sequence shown here is derived from an EMBL/GenBank/DDBJ whole genome shotgun (WGS) entry which is preliminary data.</text>
</comment>
<dbReference type="PROSITE" id="PS50943">
    <property type="entry name" value="HTH_CROC1"/>
    <property type="match status" value="1"/>
</dbReference>
<dbReference type="Gene3D" id="1.10.260.40">
    <property type="entry name" value="lambda repressor-like DNA-binding domains"/>
    <property type="match status" value="1"/>
</dbReference>
<reference evidence="2 3" key="1">
    <citation type="submission" date="2019-06" db="EMBL/GenBank/DDBJ databases">
        <title>Sequencing the genomes of 1000 actinobacteria strains.</title>
        <authorList>
            <person name="Klenk H.-P."/>
        </authorList>
    </citation>
    <scope>NUCLEOTIDE SEQUENCE [LARGE SCALE GENOMIC DNA]</scope>
    <source>
        <strain evidence="2 3">DSM 20169</strain>
    </source>
</reference>
<protein>
    <submittedName>
        <fullName evidence="2">Helix-turn-helix protein</fullName>
    </submittedName>
</protein>
<dbReference type="CDD" id="cd00093">
    <property type="entry name" value="HTH_XRE"/>
    <property type="match status" value="1"/>
</dbReference>
<accession>A0A543BME7</accession>
<dbReference type="SUPFAM" id="SSF47413">
    <property type="entry name" value="lambda repressor-like DNA-binding domains"/>
    <property type="match status" value="1"/>
</dbReference>
<dbReference type="InterPro" id="IPR001387">
    <property type="entry name" value="Cro/C1-type_HTH"/>
</dbReference>
<dbReference type="InterPro" id="IPR010982">
    <property type="entry name" value="Lambda_DNA-bd_dom_sf"/>
</dbReference>
<dbReference type="EMBL" id="VFOX01000001">
    <property type="protein sequence ID" value="TQL85973.1"/>
    <property type="molecule type" value="Genomic_DNA"/>
</dbReference>
<evidence type="ECO:0000259" key="1">
    <source>
        <dbReference type="PROSITE" id="PS50943"/>
    </source>
</evidence>